<gene>
    <name evidence="1" type="ORF">I6U51_17665</name>
</gene>
<protein>
    <recommendedName>
        <fullName evidence="3">DUF4367 domain-containing protein</fullName>
    </recommendedName>
</protein>
<evidence type="ECO:0000313" key="2">
    <source>
        <dbReference type="Proteomes" id="UP000622687"/>
    </source>
</evidence>
<dbReference type="Proteomes" id="UP000622687">
    <property type="component" value="Unassembled WGS sequence"/>
</dbReference>
<dbReference type="RefSeq" id="WP_211143876.1">
    <property type="nucleotide sequence ID" value="NZ_JAEEGB010000026.1"/>
</dbReference>
<reference evidence="1" key="1">
    <citation type="submission" date="2020-12" db="EMBL/GenBank/DDBJ databases">
        <title>Clostridium thailandense sp. nov., a novel acetogenic bacterium isolated from peat land soil in Thailand.</title>
        <authorList>
            <person name="Chaikitkaew S."/>
            <person name="Birkeland N.K."/>
        </authorList>
    </citation>
    <scope>NUCLEOTIDE SEQUENCE</scope>
    <source>
        <strain evidence="1">DSM 17425</strain>
    </source>
</reference>
<organism evidence="1 2">
    <name type="scientific">Clostridium aciditolerans</name>
    <dbReference type="NCBI Taxonomy" id="339861"/>
    <lineage>
        <taxon>Bacteria</taxon>
        <taxon>Bacillati</taxon>
        <taxon>Bacillota</taxon>
        <taxon>Clostridia</taxon>
        <taxon>Eubacteriales</taxon>
        <taxon>Clostridiaceae</taxon>
        <taxon>Clostridium</taxon>
    </lineage>
</organism>
<sequence length="292" mass="32934">MPNQQQFKDIVKAALLDKAEEVSPSDNMFESIKYEIQSNRSEKRFMLKEKFFPLNLNLKKSIITASCGIFIIAGSVLTFSPNIRASAFQAIDKRVNGYTSMRNYDKVPSKDALKKDLGYEIKMPASLPGGYKLVDSEIYGHIDGSAPPENQYDKKAACATYSKDMLRKEAISLDAFKAGTEEDLPIFKNSKTVTIGTTTAYWTEYTVHILPNDLFDKMSQQQKDEINKASENGKELLVMVGSNKGKKLNEQFKTAHSLRWTENGVNYKLADQNNKLTFEQMSKMAESIINSK</sequence>
<keyword evidence="2" id="KW-1185">Reference proteome</keyword>
<dbReference type="AlphaFoldDB" id="A0A934HYQ8"/>
<accession>A0A934HYQ8</accession>
<proteinExistence type="predicted"/>
<name>A0A934HYQ8_9CLOT</name>
<evidence type="ECO:0000313" key="1">
    <source>
        <dbReference type="EMBL" id="MBI6874504.1"/>
    </source>
</evidence>
<evidence type="ECO:0008006" key="3">
    <source>
        <dbReference type="Google" id="ProtNLM"/>
    </source>
</evidence>
<comment type="caution">
    <text evidence="1">The sequence shown here is derived from an EMBL/GenBank/DDBJ whole genome shotgun (WGS) entry which is preliminary data.</text>
</comment>
<dbReference type="EMBL" id="JAEEGB010000026">
    <property type="protein sequence ID" value="MBI6874504.1"/>
    <property type="molecule type" value="Genomic_DNA"/>
</dbReference>